<name>A3IJ53_9CHRO</name>
<evidence type="ECO:0000313" key="2">
    <source>
        <dbReference type="Proteomes" id="UP000003781"/>
    </source>
</evidence>
<protein>
    <submittedName>
        <fullName evidence="1">Uncharacterized protein</fullName>
    </submittedName>
</protein>
<dbReference type="Proteomes" id="UP000003781">
    <property type="component" value="Unassembled WGS sequence"/>
</dbReference>
<comment type="caution">
    <text evidence="1">The sequence shown here is derived from an EMBL/GenBank/DDBJ whole genome shotgun (WGS) entry which is preliminary data.</text>
</comment>
<organism evidence="1 2">
    <name type="scientific">Crocosphaera chwakensis CCY0110</name>
    <dbReference type="NCBI Taxonomy" id="391612"/>
    <lineage>
        <taxon>Bacteria</taxon>
        <taxon>Bacillati</taxon>
        <taxon>Cyanobacteriota</taxon>
        <taxon>Cyanophyceae</taxon>
        <taxon>Oscillatoriophycideae</taxon>
        <taxon>Chroococcales</taxon>
        <taxon>Aphanothecaceae</taxon>
        <taxon>Crocosphaera</taxon>
        <taxon>Crocosphaera chwakensis</taxon>
    </lineage>
</organism>
<evidence type="ECO:0000313" key="1">
    <source>
        <dbReference type="EMBL" id="EAZ93835.1"/>
    </source>
</evidence>
<dbReference type="AlphaFoldDB" id="A3IJ53"/>
<accession>A3IJ53</accession>
<sequence length="33" mass="4041">MIFFVNKWLLLRRLLTLKKLSKKVIILSNREIL</sequence>
<keyword evidence="2" id="KW-1185">Reference proteome</keyword>
<proteinExistence type="predicted"/>
<gene>
    <name evidence="1" type="ORF">CY0110_18607</name>
</gene>
<dbReference type="EMBL" id="AAXW01000002">
    <property type="protein sequence ID" value="EAZ93835.1"/>
    <property type="molecule type" value="Genomic_DNA"/>
</dbReference>
<reference evidence="1 2" key="1">
    <citation type="submission" date="2007-03" db="EMBL/GenBank/DDBJ databases">
        <authorList>
            <person name="Stal L."/>
            <person name="Ferriera S."/>
            <person name="Johnson J."/>
            <person name="Kravitz S."/>
            <person name="Beeson K."/>
            <person name="Sutton G."/>
            <person name="Rogers Y.-H."/>
            <person name="Friedman R."/>
            <person name="Frazier M."/>
            <person name="Venter J.C."/>
        </authorList>
    </citation>
    <scope>NUCLEOTIDE SEQUENCE [LARGE SCALE GENOMIC DNA]</scope>
    <source>
        <strain evidence="1 2">CCY0110</strain>
    </source>
</reference>